<comment type="caution">
    <text evidence="5">The sequence shown here is derived from an EMBL/GenBank/DDBJ whole genome shotgun (WGS) entry which is preliminary data.</text>
</comment>
<dbReference type="InterPro" id="IPR039420">
    <property type="entry name" value="WalR-like"/>
</dbReference>
<dbReference type="Gene3D" id="3.40.50.2300">
    <property type="match status" value="1"/>
</dbReference>
<feature type="domain" description="Response regulatory" evidence="4">
    <location>
        <begin position="6"/>
        <end position="119"/>
    </location>
</feature>
<dbReference type="InterPro" id="IPR001789">
    <property type="entry name" value="Sig_transdc_resp-reg_receiver"/>
</dbReference>
<reference evidence="5 6" key="1">
    <citation type="submission" date="2020-03" db="EMBL/GenBank/DDBJ databases">
        <title>Genomic Encyclopedia of Type Strains, Phase IV (KMG-IV): sequencing the most valuable type-strain genomes for metagenomic binning, comparative biology and taxonomic classification.</title>
        <authorList>
            <person name="Goeker M."/>
        </authorList>
    </citation>
    <scope>NUCLEOTIDE SEQUENCE [LARGE SCALE GENOMIC DNA]</scope>
    <source>
        <strain evidence="5 6">DSM 27651</strain>
    </source>
</reference>
<evidence type="ECO:0000313" key="6">
    <source>
        <dbReference type="Proteomes" id="UP000734218"/>
    </source>
</evidence>
<organism evidence="5 6">
    <name type="scientific">Sphingomonas jejuensis</name>
    <dbReference type="NCBI Taxonomy" id="904715"/>
    <lineage>
        <taxon>Bacteria</taxon>
        <taxon>Pseudomonadati</taxon>
        <taxon>Pseudomonadota</taxon>
        <taxon>Alphaproteobacteria</taxon>
        <taxon>Sphingomonadales</taxon>
        <taxon>Sphingomonadaceae</taxon>
        <taxon>Sphingomonas</taxon>
    </lineage>
</organism>
<dbReference type="SMART" id="SM00421">
    <property type="entry name" value="HTH_LUXR"/>
    <property type="match status" value="1"/>
</dbReference>
<protein>
    <submittedName>
        <fullName evidence="5">Two-component system nitrate/nitrite response regulator NarL</fullName>
    </submittedName>
</protein>
<evidence type="ECO:0000259" key="4">
    <source>
        <dbReference type="PROSITE" id="PS50110"/>
    </source>
</evidence>
<keyword evidence="6" id="KW-1185">Reference proteome</keyword>
<keyword evidence="1" id="KW-0238">DNA-binding</keyword>
<dbReference type="PRINTS" id="PR00038">
    <property type="entry name" value="HTHLUXR"/>
</dbReference>
<evidence type="ECO:0000256" key="1">
    <source>
        <dbReference type="ARBA" id="ARBA00023125"/>
    </source>
</evidence>
<dbReference type="PANTHER" id="PTHR43214:SF42">
    <property type="entry name" value="TRANSCRIPTIONAL REGULATORY PROTEIN DESR"/>
    <property type="match status" value="1"/>
</dbReference>
<sequence>MPGTTKFVLVGRVAMVREGLRRILTEEGLLVEGSVDHPSQVQLQPDDRAQIILIDAEEFLNSVDIVRDLHERFPAARLVALCDGLDLPLLVKWFRCGLSGYIVKEISCEPLLASLRLVAMGEKVLPSRLADELDQLTSRADADGDDAQDSHLSDREAEILKELVLGRPNKIISRNLSISEATVKVHVKAVLRKLQVRNRTQAAIWAVNHGFTIPESEPAPQPSDVQQPLFTTAAGIRPAPPERVGPPILTL</sequence>
<dbReference type="SUPFAM" id="SSF52172">
    <property type="entry name" value="CheY-like"/>
    <property type="match status" value="1"/>
</dbReference>
<evidence type="ECO:0000256" key="2">
    <source>
        <dbReference type="PROSITE-ProRule" id="PRU00169"/>
    </source>
</evidence>
<dbReference type="PROSITE" id="PS00622">
    <property type="entry name" value="HTH_LUXR_1"/>
    <property type="match status" value="1"/>
</dbReference>
<dbReference type="InterPro" id="IPR011006">
    <property type="entry name" value="CheY-like_superfamily"/>
</dbReference>
<evidence type="ECO:0000313" key="5">
    <source>
        <dbReference type="EMBL" id="NJC32763.1"/>
    </source>
</evidence>
<dbReference type="PANTHER" id="PTHR43214">
    <property type="entry name" value="TWO-COMPONENT RESPONSE REGULATOR"/>
    <property type="match status" value="1"/>
</dbReference>
<gene>
    <name evidence="5" type="ORF">GGR88_000237</name>
</gene>
<dbReference type="RefSeq" id="WP_167952188.1">
    <property type="nucleotide sequence ID" value="NZ_JAATJE010000001.1"/>
</dbReference>
<dbReference type="EMBL" id="JAATJE010000001">
    <property type="protein sequence ID" value="NJC32763.1"/>
    <property type="molecule type" value="Genomic_DNA"/>
</dbReference>
<dbReference type="CDD" id="cd06170">
    <property type="entry name" value="LuxR_C_like"/>
    <property type="match status" value="1"/>
</dbReference>
<accession>A0ABX0XHE8</accession>
<feature type="domain" description="HTH luxR-type" evidence="3">
    <location>
        <begin position="145"/>
        <end position="210"/>
    </location>
</feature>
<evidence type="ECO:0000259" key="3">
    <source>
        <dbReference type="PROSITE" id="PS50043"/>
    </source>
</evidence>
<dbReference type="PROSITE" id="PS50110">
    <property type="entry name" value="RESPONSE_REGULATORY"/>
    <property type="match status" value="1"/>
</dbReference>
<proteinExistence type="predicted"/>
<dbReference type="InterPro" id="IPR000792">
    <property type="entry name" value="Tscrpt_reg_LuxR_C"/>
</dbReference>
<dbReference type="Pfam" id="PF00196">
    <property type="entry name" value="GerE"/>
    <property type="match status" value="1"/>
</dbReference>
<dbReference type="Proteomes" id="UP000734218">
    <property type="component" value="Unassembled WGS sequence"/>
</dbReference>
<dbReference type="SUPFAM" id="SSF46894">
    <property type="entry name" value="C-terminal effector domain of the bipartite response regulators"/>
    <property type="match status" value="1"/>
</dbReference>
<feature type="modified residue" description="4-aspartylphosphate" evidence="2">
    <location>
        <position position="55"/>
    </location>
</feature>
<dbReference type="InterPro" id="IPR016032">
    <property type="entry name" value="Sig_transdc_resp-reg_C-effctor"/>
</dbReference>
<keyword evidence="2" id="KW-0597">Phosphoprotein</keyword>
<name>A0ABX0XHE8_9SPHN</name>
<dbReference type="PROSITE" id="PS50043">
    <property type="entry name" value="HTH_LUXR_2"/>
    <property type="match status" value="1"/>
</dbReference>